<evidence type="ECO:0000313" key="3">
    <source>
        <dbReference type="EMBL" id="SFK52893.1"/>
    </source>
</evidence>
<feature type="domain" description="VOC" evidence="1">
    <location>
        <begin position="3"/>
        <end position="130"/>
    </location>
</feature>
<reference evidence="4" key="2">
    <citation type="submission" date="2015-04" db="EMBL/GenBank/DDBJ databases">
        <title>Complete genome sequence of Salinicoccus halodurans strain H3B36, isolated from the Qaidam basin of China.</title>
        <authorList>
            <person name="Ma Y."/>
            <person name="Jiang K."/>
            <person name="Xue Y."/>
        </authorList>
    </citation>
    <scope>NUCLEOTIDE SEQUENCE [LARGE SCALE GENOMIC DNA]</scope>
    <source>
        <strain evidence="4">H3B36</strain>
    </source>
</reference>
<name>A0A0F7HKI0_9STAP</name>
<protein>
    <submittedName>
        <fullName evidence="2">Glyoxalase</fullName>
    </submittedName>
</protein>
<evidence type="ECO:0000259" key="1">
    <source>
        <dbReference type="PROSITE" id="PS51819"/>
    </source>
</evidence>
<dbReference type="SUPFAM" id="SSF54593">
    <property type="entry name" value="Glyoxalase/Bleomycin resistance protein/Dihydroxybiphenyl dioxygenase"/>
    <property type="match status" value="1"/>
</dbReference>
<dbReference type="Pfam" id="PF00903">
    <property type="entry name" value="Glyoxalase"/>
    <property type="match status" value="1"/>
</dbReference>
<gene>
    <name evidence="2" type="ORF">AAT16_04735</name>
    <name evidence="3" type="ORF">SAMN05216235_0183</name>
</gene>
<keyword evidence="4" id="KW-1185">Reference proteome</keyword>
<dbReference type="Proteomes" id="UP000034029">
    <property type="component" value="Chromosome"/>
</dbReference>
<dbReference type="EMBL" id="FOTB01000001">
    <property type="protein sequence ID" value="SFK52893.1"/>
    <property type="molecule type" value="Genomic_DNA"/>
</dbReference>
<dbReference type="KEGG" id="shv:AAT16_04735"/>
<dbReference type="OrthoDB" id="9796521at2"/>
<evidence type="ECO:0000313" key="2">
    <source>
        <dbReference type="EMBL" id="AKG73579.1"/>
    </source>
</evidence>
<dbReference type="Proteomes" id="UP000183090">
    <property type="component" value="Unassembled WGS sequence"/>
</dbReference>
<dbReference type="EMBL" id="CP011366">
    <property type="protein sequence ID" value="AKG73579.1"/>
    <property type="molecule type" value="Genomic_DNA"/>
</dbReference>
<dbReference type="PANTHER" id="PTHR36503:SF1">
    <property type="entry name" value="BLR2520 PROTEIN"/>
    <property type="match status" value="1"/>
</dbReference>
<accession>A0A0F7HKI0</accession>
<evidence type="ECO:0000313" key="5">
    <source>
        <dbReference type="Proteomes" id="UP000183090"/>
    </source>
</evidence>
<dbReference type="InterPro" id="IPR029068">
    <property type="entry name" value="Glyas_Bleomycin-R_OHBP_Dase"/>
</dbReference>
<sequence>MNRINIITLGTKDIGAALEFYKDMGFEATVVGDEKVPEIAFFRINGSKLALFPMEKLAREAGSDPSFAEGGFNGITLAYNARSEGEVDQILKDAEAFGGKVTSGAKTTEWGGYGGYFTDLDGYHWEVAFGPDWEFDDEDMLII</sequence>
<dbReference type="PROSITE" id="PS51819">
    <property type="entry name" value="VOC"/>
    <property type="match status" value="1"/>
</dbReference>
<dbReference type="AlphaFoldDB" id="A0A0F7HKI0"/>
<dbReference type="RefSeq" id="WP_046789769.1">
    <property type="nucleotide sequence ID" value="NZ_CP011366.1"/>
</dbReference>
<proteinExistence type="predicted"/>
<organism evidence="3 5">
    <name type="scientific">Salinicoccus halodurans</name>
    <dbReference type="NCBI Taxonomy" id="407035"/>
    <lineage>
        <taxon>Bacteria</taxon>
        <taxon>Bacillati</taxon>
        <taxon>Bacillota</taxon>
        <taxon>Bacilli</taxon>
        <taxon>Bacillales</taxon>
        <taxon>Staphylococcaceae</taxon>
        <taxon>Salinicoccus</taxon>
    </lineage>
</organism>
<dbReference type="PANTHER" id="PTHR36503">
    <property type="entry name" value="BLR2520 PROTEIN"/>
    <property type="match status" value="1"/>
</dbReference>
<reference evidence="3 5" key="3">
    <citation type="submission" date="2016-10" db="EMBL/GenBank/DDBJ databases">
        <authorList>
            <person name="Varghese N."/>
            <person name="Submissions S."/>
        </authorList>
    </citation>
    <scope>NUCLEOTIDE SEQUENCE [LARGE SCALE GENOMIC DNA]</scope>
    <source>
        <strain evidence="3 5">CGMCC 1.6501</strain>
    </source>
</reference>
<dbReference type="InterPro" id="IPR004360">
    <property type="entry name" value="Glyas_Fos-R_dOase_dom"/>
</dbReference>
<reference evidence="2 4" key="1">
    <citation type="journal article" date="2015" name="Int. J. Syst. Evol. Microbiol.">
        <title>Complete genome sequence of Salinicoccus halodurans H3B36, isolated from the Qaidam Basin in China.</title>
        <authorList>
            <person name="Jiang K."/>
            <person name="Xue Y."/>
            <person name="Ma Y."/>
        </authorList>
    </citation>
    <scope>NUCLEOTIDE SEQUENCE [LARGE SCALE GENOMIC DNA]</scope>
    <source>
        <strain evidence="2 4">H3B36</strain>
    </source>
</reference>
<evidence type="ECO:0000313" key="4">
    <source>
        <dbReference type="Proteomes" id="UP000034029"/>
    </source>
</evidence>
<dbReference type="Gene3D" id="3.10.180.10">
    <property type="entry name" value="2,3-Dihydroxybiphenyl 1,2-Dioxygenase, domain 1"/>
    <property type="match status" value="1"/>
</dbReference>
<dbReference type="InterPro" id="IPR037523">
    <property type="entry name" value="VOC_core"/>
</dbReference>